<name>A0A7W9KML6_9PSEU</name>
<dbReference type="PANTHER" id="PTHR36151:SF3">
    <property type="entry name" value="ER-BOUND OXYGENASE MPAB_MPAB'_RUBBER OXYGENASE CATALYTIC DOMAIN-CONTAINING PROTEIN"/>
    <property type="match status" value="1"/>
</dbReference>
<organism evidence="2 3">
    <name type="scientific">Kutzneria kofuensis</name>
    <dbReference type="NCBI Taxonomy" id="103725"/>
    <lineage>
        <taxon>Bacteria</taxon>
        <taxon>Bacillati</taxon>
        <taxon>Actinomycetota</taxon>
        <taxon>Actinomycetes</taxon>
        <taxon>Pseudonocardiales</taxon>
        <taxon>Pseudonocardiaceae</taxon>
        <taxon>Kutzneria</taxon>
    </lineage>
</organism>
<dbReference type="Proteomes" id="UP000585638">
    <property type="component" value="Unassembled WGS sequence"/>
</dbReference>
<keyword evidence="3" id="KW-1185">Reference proteome</keyword>
<proteinExistence type="predicted"/>
<dbReference type="RefSeq" id="WP_184866518.1">
    <property type="nucleotide sequence ID" value="NZ_BAAAWY010000059.1"/>
</dbReference>
<evidence type="ECO:0000313" key="2">
    <source>
        <dbReference type="EMBL" id="MBB5894619.1"/>
    </source>
</evidence>
<sequence length="272" mass="31601">MDLAGPGSLHWRHAGDNRVLLLLVRVGLLQLMHPGLGAGVRDHSDFFGEPWERIIRSVPQIQGVTFDWPDAETTARQITSYHVDIKGVDEQGRRYHALDPETYFWAHLTIFDTMVRSIELFDHRLSDAEKAQLYAETMAGYRLYGVSDRVAPEDWAGYERYLDRMCREVLEVTPVARGLLDFVDRPPERFPLLPAPIYRLFKRPFGKFLWWVNRGTLHPAILDRIGASWTARDERLLRIFAKIVHVVWPLVPYRLRYSPRSRAAMKRVAVAR</sequence>
<comment type="caution">
    <text evidence="2">The sequence shown here is derived from an EMBL/GenBank/DDBJ whole genome shotgun (WGS) entry which is preliminary data.</text>
</comment>
<dbReference type="EMBL" id="JACHIR010000001">
    <property type="protein sequence ID" value="MBB5894619.1"/>
    <property type="molecule type" value="Genomic_DNA"/>
</dbReference>
<accession>A0A7W9KML6</accession>
<dbReference type="GO" id="GO:0016491">
    <property type="term" value="F:oxidoreductase activity"/>
    <property type="evidence" value="ECO:0007669"/>
    <property type="project" value="InterPro"/>
</dbReference>
<dbReference type="AlphaFoldDB" id="A0A7W9KML6"/>
<reference evidence="2 3" key="1">
    <citation type="submission" date="2020-08" db="EMBL/GenBank/DDBJ databases">
        <title>Sequencing the genomes of 1000 actinobacteria strains.</title>
        <authorList>
            <person name="Klenk H.-P."/>
        </authorList>
    </citation>
    <scope>NUCLEOTIDE SEQUENCE [LARGE SCALE GENOMIC DNA]</scope>
    <source>
        <strain evidence="2 3">DSM 43851</strain>
    </source>
</reference>
<evidence type="ECO:0000259" key="1">
    <source>
        <dbReference type="Pfam" id="PF09995"/>
    </source>
</evidence>
<dbReference type="InterPro" id="IPR018713">
    <property type="entry name" value="MPAB/Lcp_cat_dom"/>
</dbReference>
<gene>
    <name evidence="2" type="ORF">BJ998_005815</name>
</gene>
<dbReference type="PANTHER" id="PTHR36151">
    <property type="entry name" value="BLR2777 PROTEIN"/>
    <property type="match status" value="1"/>
</dbReference>
<evidence type="ECO:0000313" key="3">
    <source>
        <dbReference type="Proteomes" id="UP000585638"/>
    </source>
</evidence>
<protein>
    <submittedName>
        <fullName evidence="2">Uncharacterized protein (DUF2236 family)</fullName>
    </submittedName>
</protein>
<dbReference type="Pfam" id="PF09995">
    <property type="entry name" value="MPAB_Lcp_cat"/>
    <property type="match status" value="1"/>
</dbReference>
<feature type="domain" description="ER-bound oxygenase mpaB/mpaB'/Rubber oxygenase catalytic" evidence="1">
    <location>
        <begin position="11"/>
        <end position="244"/>
    </location>
</feature>